<reference evidence="1 2" key="1">
    <citation type="journal article" date="2019" name="Int. J. Syst. Evol. Microbiol.">
        <title>The Global Catalogue of Microorganisms (GCM) 10K type strain sequencing project: providing services to taxonomists for standard genome sequencing and annotation.</title>
        <authorList>
            <consortium name="The Broad Institute Genomics Platform"/>
            <consortium name="The Broad Institute Genome Sequencing Center for Infectious Disease"/>
            <person name="Wu L."/>
            <person name="Ma J."/>
        </authorList>
    </citation>
    <scope>NUCLEOTIDE SEQUENCE [LARGE SCALE GENOMIC DNA]</scope>
    <source>
        <strain evidence="1 2">JCM 16374</strain>
    </source>
</reference>
<proteinExistence type="predicted"/>
<keyword evidence="2" id="KW-1185">Reference proteome</keyword>
<dbReference type="EMBL" id="BAAARK010000012">
    <property type="protein sequence ID" value="GAA2667572.1"/>
    <property type="molecule type" value="Genomic_DNA"/>
</dbReference>
<protein>
    <submittedName>
        <fullName evidence="1">Uncharacterized protein</fullName>
    </submittedName>
</protein>
<sequence>MWAALEEVGPRAAVTTAAATVVTLVPEDENTADVAMRAALATRYATVRPFLALLGESKALDAASAGKRVLAGVRGLPALARRKVGVKPLLPR</sequence>
<gene>
    <name evidence="1" type="ORF">GCM10009864_41520</name>
</gene>
<organism evidence="1 2">
    <name type="scientific">Streptomyces lunalinharesii</name>
    <dbReference type="NCBI Taxonomy" id="333384"/>
    <lineage>
        <taxon>Bacteria</taxon>
        <taxon>Bacillati</taxon>
        <taxon>Actinomycetota</taxon>
        <taxon>Actinomycetes</taxon>
        <taxon>Kitasatosporales</taxon>
        <taxon>Streptomycetaceae</taxon>
        <taxon>Streptomyces</taxon>
    </lineage>
</organism>
<evidence type="ECO:0000313" key="2">
    <source>
        <dbReference type="Proteomes" id="UP001500994"/>
    </source>
</evidence>
<dbReference type="Proteomes" id="UP001500994">
    <property type="component" value="Unassembled WGS sequence"/>
</dbReference>
<accession>A0ABN3S4B1</accession>
<comment type="caution">
    <text evidence="1">The sequence shown here is derived from an EMBL/GenBank/DDBJ whole genome shotgun (WGS) entry which is preliminary data.</text>
</comment>
<evidence type="ECO:0000313" key="1">
    <source>
        <dbReference type="EMBL" id="GAA2667572.1"/>
    </source>
</evidence>
<name>A0ABN3S4B1_9ACTN</name>